<dbReference type="GeneID" id="36596232"/>
<protein>
    <submittedName>
        <fullName evidence="1">Uncharacterized protein</fullName>
    </submittedName>
</protein>
<dbReference type="Proteomes" id="UP000235371">
    <property type="component" value="Unassembled WGS sequence"/>
</dbReference>
<organism evidence="1 2">
    <name type="scientific">Hyaloscypha bicolor E</name>
    <dbReference type="NCBI Taxonomy" id="1095630"/>
    <lineage>
        <taxon>Eukaryota</taxon>
        <taxon>Fungi</taxon>
        <taxon>Dikarya</taxon>
        <taxon>Ascomycota</taxon>
        <taxon>Pezizomycotina</taxon>
        <taxon>Leotiomycetes</taxon>
        <taxon>Helotiales</taxon>
        <taxon>Hyaloscyphaceae</taxon>
        <taxon>Hyaloscypha</taxon>
        <taxon>Hyaloscypha bicolor</taxon>
    </lineage>
</organism>
<reference evidence="1" key="1">
    <citation type="submission" date="2016-04" db="EMBL/GenBank/DDBJ databases">
        <title>A degradative enzymes factory behind the ericoid mycorrhizal symbiosis.</title>
        <authorList>
            <consortium name="DOE Joint Genome Institute"/>
            <person name="Martino E."/>
            <person name="Morin E."/>
            <person name="Grelet G."/>
            <person name="Kuo A."/>
            <person name="Kohler A."/>
            <person name="Daghino S."/>
            <person name="Barry K."/>
            <person name="Choi C."/>
            <person name="Cichocki N."/>
            <person name="Clum A."/>
            <person name="Copeland A."/>
            <person name="Hainaut M."/>
            <person name="Haridas S."/>
            <person name="Labutti K."/>
            <person name="Lindquist E."/>
            <person name="Lipzen A."/>
            <person name="Khouja H.-R."/>
            <person name="Murat C."/>
            <person name="Ohm R."/>
            <person name="Olson A."/>
            <person name="Spatafora J."/>
            <person name="Veneault-Fourrey C."/>
            <person name="Henrissat B."/>
            <person name="Grigoriev I."/>
            <person name="Martin F."/>
            <person name="Perotto S."/>
        </authorList>
    </citation>
    <scope>NUCLEOTIDE SEQUENCE [LARGE SCALE GENOMIC DNA]</scope>
    <source>
        <strain evidence="1">E</strain>
    </source>
</reference>
<gene>
    <name evidence="1" type="ORF">K444DRAFT_707215</name>
</gene>
<keyword evidence="2" id="KW-1185">Reference proteome</keyword>
<evidence type="ECO:0000313" key="2">
    <source>
        <dbReference type="Proteomes" id="UP000235371"/>
    </source>
</evidence>
<name>A0A2J6SKG0_9HELO</name>
<evidence type="ECO:0000313" key="1">
    <source>
        <dbReference type="EMBL" id="PMD51233.1"/>
    </source>
</evidence>
<accession>A0A2J6SKG0</accession>
<dbReference type="RefSeq" id="XP_024728137.1">
    <property type="nucleotide sequence ID" value="XM_024888156.1"/>
</dbReference>
<proteinExistence type="predicted"/>
<dbReference type="InParanoid" id="A0A2J6SKG0"/>
<dbReference type="EMBL" id="KZ613912">
    <property type="protein sequence ID" value="PMD51233.1"/>
    <property type="molecule type" value="Genomic_DNA"/>
</dbReference>
<sequence>MDISSLYETMAAGNQTPSKLLWPSADLGGENLGPAPPVSSVNGTPMFQRERVPCVVISCSWWYQTWNDIQETLHWTSLTISTCVCCKFIIIQGAVQVALSYQSQELQEKGFWLATKRIELSWIRECDKSRFWYDIVNLIDVEIDKASAESKIVKKCWVLSTTCSAKVARPRG</sequence>
<dbReference type="AlphaFoldDB" id="A0A2J6SKG0"/>